<evidence type="ECO:0000259" key="5">
    <source>
        <dbReference type="Pfam" id="PF14698"/>
    </source>
</evidence>
<proteinExistence type="inferred from homology"/>
<protein>
    <recommendedName>
        <fullName evidence="1 2">Argininosuccinate lyase</fullName>
        <shortName evidence="1">ASAL</shortName>
        <ecNumber evidence="1 2">4.3.2.1</ecNumber>
    </recommendedName>
    <alternativeName>
        <fullName evidence="1">Arginosuccinase</fullName>
    </alternativeName>
</protein>
<dbReference type="EC" id="4.3.2.1" evidence="1 2"/>
<dbReference type="PRINTS" id="PR00149">
    <property type="entry name" value="FUMRATELYASE"/>
</dbReference>
<feature type="domain" description="Fumarate lyase N-terminal" evidence="4">
    <location>
        <begin position="24"/>
        <end position="295"/>
    </location>
</feature>
<dbReference type="InterPro" id="IPR009049">
    <property type="entry name" value="Argininosuccinate_lyase"/>
</dbReference>
<keyword evidence="1 6" id="KW-0456">Lyase</keyword>
<comment type="catalytic activity">
    <reaction evidence="1">
        <text>2-(N(omega)-L-arginino)succinate = fumarate + L-arginine</text>
        <dbReference type="Rhea" id="RHEA:24020"/>
        <dbReference type="ChEBI" id="CHEBI:29806"/>
        <dbReference type="ChEBI" id="CHEBI:32682"/>
        <dbReference type="ChEBI" id="CHEBI:57472"/>
        <dbReference type="EC" id="4.3.2.1"/>
    </reaction>
</comment>
<dbReference type="CDD" id="cd01359">
    <property type="entry name" value="Argininosuccinate_lyase"/>
    <property type="match status" value="1"/>
</dbReference>
<sequence length="472" mass="54145">MKEKDILGEKSEINLKAKQFISSLEFDEWIFEADVMVDMAHIIMLMERGIIPEKPGKKILEELEDVKYDDLSEEEDVHVAIETYLKNKLGEKVSGWLHTARSRNDEVATCIRIKSREEILETVNKLLKLNKALIKRVEEHKTTIMPGFTHLQHAEPTSLSHYFLSYIQSFNRDIDRLLDAYDRINKSPLGGGAFSSTSFDIDREMTADLLGFDEILENSMDAVSTRDYIHELISSLSNLITSISRIAEELILWSTKEFSYVDLPSEFTSTSSIMPQKKNPDVLEIIRAKAGSVQGNLNSVQTTLKALPYAYNRDLQEITPNLWKSLKSCQDSIYLIKEILKGMKINEGTLKEQSQTGFIGASELANYLVKNRDTPFRRAHNMVSQAIEKSKDYQEIAEFLNVEEDVVSDVMDPETIVQNKKPRGSPSKEKILESKSNLEKEIEENEEKLNERLNYLSQKREMLKNKKTEYIG</sequence>
<evidence type="ECO:0000259" key="4">
    <source>
        <dbReference type="Pfam" id="PF00206"/>
    </source>
</evidence>
<evidence type="ECO:0000256" key="3">
    <source>
        <dbReference type="SAM" id="MobiDB-lite"/>
    </source>
</evidence>
<evidence type="ECO:0000256" key="1">
    <source>
        <dbReference type="HAMAP-Rule" id="MF_00006"/>
    </source>
</evidence>
<comment type="subcellular location">
    <subcellularLocation>
        <location evidence="1">Cytoplasm</location>
    </subcellularLocation>
</comment>
<comment type="similarity">
    <text evidence="1">Belongs to the lyase 1 family. Argininosuccinate lyase subfamily.</text>
</comment>
<dbReference type="GO" id="GO:0005829">
    <property type="term" value="C:cytosol"/>
    <property type="evidence" value="ECO:0007669"/>
    <property type="project" value="TreeGrafter"/>
</dbReference>
<dbReference type="Gene3D" id="1.10.40.30">
    <property type="entry name" value="Fumarase/aspartase (C-terminal domain)"/>
    <property type="match status" value="1"/>
</dbReference>
<organism evidence="6 7">
    <name type="scientific">Methanohalarchaeum thermophilum</name>
    <dbReference type="NCBI Taxonomy" id="1903181"/>
    <lineage>
        <taxon>Archaea</taxon>
        <taxon>Methanobacteriati</taxon>
        <taxon>Methanobacteriota</taxon>
        <taxon>Methanonatronarchaeia</taxon>
        <taxon>Methanonatronarchaeales</taxon>
        <taxon>Methanonatronarchaeaceae</taxon>
        <taxon>Candidatus Methanohalarchaeum</taxon>
    </lineage>
</organism>
<dbReference type="STRING" id="1903181.BTN85_1636"/>
<keyword evidence="1" id="KW-0055">Arginine biosynthesis</keyword>
<dbReference type="Pfam" id="PF00206">
    <property type="entry name" value="Lyase_1"/>
    <property type="match status" value="1"/>
</dbReference>
<dbReference type="SUPFAM" id="SSF48557">
    <property type="entry name" value="L-aspartase-like"/>
    <property type="match status" value="1"/>
</dbReference>
<dbReference type="PANTHER" id="PTHR43814:SF1">
    <property type="entry name" value="ARGININOSUCCINATE LYASE"/>
    <property type="match status" value="1"/>
</dbReference>
<dbReference type="HAMAP" id="MF_00006">
    <property type="entry name" value="Arg_succ_lyase"/>
    <property type="match status" value="1"/>
</dbReference>
<dbReference type="NCBIfam" id="TIGR00838">
    <property type="entry name" value="argH"/>
    <property type="match status" value="1"/>
</dbReference>
<accession>A0A1Q6DXM1</accession>
<dbReference type="GO" id="GO:0042450">
    <property type="term" value="P:L-arginine biosynthetic process via ornithine"/>
    <property type="evidence" value="ECO:0007669"/>
    <property type="project" value="UniProtKB-UniRule"/>
</dbReference>
<dbReference type="AlphaFoldDB" id="A0A1Q6DXM1"/>
<keyword evidence="7" id="KW-1185">Reference proteome</keyword>
<feature type="domain" description="Argininosuccinate lyase C-terminal" evidence="5">
    <location>
        <begin position="358"/>
        <end position="417"/>
    </location>
</feature>
<dbReference type="FunCoup" id="A0A1Q6DXM1">
    <property type="interactions" value="167"/>
</dbReference>
<reference evidence="6" key="1">
    <citation type="submission" date="2016-12" db="EMBL/GenBank/DDBJ databases">
        <title>Discovery of methanogenic haloarchaea.</title>
        <authorList>
            <person name="Sorokin D.Y."/>
            <person name="Makarova K.S."/>
            <person name="Abbas B."/>
            <person name="Ferrer M."/>
            <person name="Golyshin P.N."/>
        </authorList>
    </citation>
    <scope>NUCLEOTIDE SEQUENCE [LARGE SCALE GENOMIC DNA]</scope>
    <source>
        <strain evidence="6">HMET1</strain>
    </source>
</reference>
<dbReference type="InterPro" id="IPR024083">
    <property type="entry name" value="Fumarase/histidase_N"/>
</dbReference>
<dbReference type="FunFam" id="1.20.200.10:FF:000015">
    <property type="entry name" value="argininosuccinate lyase isoform X2"/>
    <property type="match status" value="1"/>
</dbReference>
<dbReference type="EMBL" id="MSDW01000001">
    <property type="protein sequence ID" value="OKY79129.1"/>
    <property type="molecule type" value="Genomic_DNA"/>
</dbReference>
<dbReference type="GO" id="GO:0004056">
    <property type="term" value="F:argininosuccinate lyase activity"/>
    <property type="evidence" value="ECO:0007669"/>
    <property type="project" value="UniProtKB-UniRule"/>
</dbReference>
<dbReference type="InterPro" id="IPR029419">
    <property type="entry name" value="Arg_succ_lyase_C"/>
</dbReference>
<comment type="caution">
    <text evidence="6">The sequence shown here is derived from an EMBL/GenBank/DDBJ whole genome shotgun (WGS) entry which is preliminary data.</text>
</comment>
<evidence type="ECO:0000256" key="2">
    <source>
        <dbReference type="NCBIfam" id="TIGR00838"/>
    </source>
</evidence>
<evidence type="ECO:0000313" key="6">
    <source>
        <dbReference type="EMBL" id="OKY79129.1"/>
    </source>
</evidence>
<comment type="pathway">
    <text evidence="1">Amino-acid biosynthesis; L-arginine biosynthesis; L-arginine from L-ornithine and carbamoyl phosphate: step 3/3.</text>
</comment>
<dbReference type="Gene3D" id="1.20.200.10">
    <property type="entry name" value="Fumarase/aspartase (Central domain)"/>
    <property type="match status" value="1"/>
</dbReference>
<feature type="region of interest" description="Disordered" evidence="3">
    <location>
        <begin position="417"/>
        <end position="447"/>
    </location>
</feature>
<dbReference type="PRINTS" id="PR00145">
    <property type="entry name" value="ARGSUCLYASE"/>
</dbReference>
<name>A0A1Q6DXM1_METT1</name>
<gene>
    <name evidence="1" type="primary">argH</name>
    <name evidence="6" type="ORF">BTN85_1636</name>
</gene>
<dbReference type="InterPro" id="IPR000362">
    <property type="entry name" value="Fumarate_lyase_fam"/>
</dbReference>
<dbReference type="UniPathway" id="UPA00068">
    <property type="reaction ID" value="UER00114"/>
</dbReference>
<dbReference type="Gene3D" id="1.10.275.10">
    <property type="entry name" value="Fumarase/aspartase (N-terminal domain)"/>
    <property type="match status" value="1"/>
</dbReference>
<evidence type="ECO:0000313" key="7">
    <source>
        <dbReference type="Proteomes" id="UP000185744"/>
    </source>
</evidence>
<keyword evidence="1" id="KW-0963">Cytoplasm</keyword>
<dbReference type="PANTHER" id="PTHR43814">
    <property type="entry name" value="ARGININOSUCCINATE LYASE"/>
    <property type="match status" value="1"/>
</dbReference>
<dbReference type="Pfam" id="PF14698">
    <property type="entry name" value="ASL_C2"/>
    <property type="match status" value="1"/>
</dbReference>
<dbReference type="Proteomes" id="UP000185744">
    <property type="component" value="Unassembled WGS sequence"/>
</dbReference>
<dbReference type="InParanoid" id="A0A1Q6DXM1"/>
<feature type="compositionally biased region" description="Basic and acidic residues" evidence="3">
    <location>
        <begin position="426"/>
        <end position="440"/>
    </location>
</feature>
<keyword evidence="1" id="KW-0028">Amino-acid biosynthesis</keyword>
<dbReference type="InterPro" id="IPR008948">
    <property type="entry name" value="L-Aspartase-like"/>
</dbReference>
<dbReference type="InterPro" id="IPR022761">
    <property type="entry name" value="Fumarate_lyase_N"/>
</dbReference>